<dbReference type="Gene3D" id="3.40.50.720">
    <property type="entry name" value="NAD(P)-binding Rossmann-like Domain"/>
    <property type="match status" value="1"/>
</dbReference>
<dbReference type="Proteomes" id="UP000281915">
    <property type="component" value="Unassembled WGS sequence"/>
</dbReference>
<evidence type="ECO:0000313" key="3">
    <source>
        <dbReference type="EMBL" id="RNB81863.1"/>
    </source>
</evidence>
<dbReference type="InterPro" id="IPR052698">
    <property type="entry name" value="MoCofactor_Util/Proc"/>
</dbReference>
<sequence>MEWALGKQRGGARMYEQMEIAKAMEEASRAGLGGALATVIRVTGSAYRHPGAKMYIDSQGNTCGMISGGCLEADVAEIALKVMETAKPVRKEYVMDEDLVWGLGLGCPGTVEVYIEPLPPAVVQNDLLQEWRKTVLEGNPGVLCTLFLPESDEGLETNPARLFIPQWGNPLGDLGLLGWNKFATQLASQQLSLSHAKSTMLALPDEGGEIFLDVYQPAPQLLVFGAGHDALPLVEMGATLGFSVTVIDPRPGFNTAERFPKAEQRLLISPQDMVDVSIGGRTYVVIMNHHLERDKDALRFALQSKAPYVGMLGPRKRCERIMNSLMQEGITFTKDELSRLYNPIGLNLGADSPEEIAVSILAELIAVHRGQDGGFLRDRQAIRERASHLSLTQTS</sequence>
<dbReference type="InterPro" id="IPR003777">
    <property type="entry name" value="XdhC_CoxI"/>
</dbReference>
<accession>A0A3M8D1S8</accession>
<dbReference type="PANTHER" id="PTHR30388:SF6">
    <property type="entry name" value="XANTHINE DEHYDROGENASE SUBUNIT A-RELATED"/>
    <property type="match status" value="1"/>
</dbReference>
<feature type="domain" description="XdhC- CoxI" evidence="1">
    <location>
        <begin position="29"/>
        <end position="93"/>
    </location>
</feature>
<dbReference type="EMBL" id="RHHT01000011">
    <property type="protein sequence ID" value="RNB81863.1"/>
    <property type="molecule type" value="Genomic_DNA"/>
</dbReference>
<reference evidence="3 4" key="1">
    <citation type="submission" date="2018-10" db="EMBL/GenBank/DDBJ databases">
        <title>Phylogenomics of Brevibacillus.</title>
        <authorList>
            <person name="Dunlap C."/>
        </authorList>
    </citation>
    <scope>NUCLEOTIDE SEQUENCE [LARGE SCALE GENOMIC DNA]</scope>
    <source>
        <strain evidence="3 4">JCM 15085</strain>
    </source>
</reference>
<evidence type="ECO:0000259" key="2">
    <source>
        <dbReference type="Pfam" id="PF13478"/>
    </source>
</evidence>
<feature type="domain" description="XdhC Rossmann" evidence="2">
    <location>
        <begin position="221"/>
        <end position="364"/>
    </location>
</feature>
<dbReference type="AlphaFoldDB" id="A0A3M8D1S8"/>
<evidence type="ECO:0000259" key="1">
    <source>
        <dbReference type="Pfam" id="PF02625"/>
    </source>
</evidence>
<comment type="caution">
    <text evidence="3">The sequence shown here is derived from an EMBL/GenBank/DDBJ whole genome shotgun (WGS) entry which is preliminary data.</text>
</comment>
<dbReference type="Pfam" id="PF13478">
    <property type="entry name" value="XdhC_C"/>
    <property type="match status" value="1"/>
</dbReference>
<organism evidence="3 4">
    <name type="scientific">Brevibacillus panacihumi</name>
    <dbReference type="NCBI Taxonomy" id="497735"/>
    <lineage>
        <taxon>Bacteria</taxon>
        <taxon>Bacillati</taxon>
        <taxon>Bacillota</taxon>
        <taxon>Bacilli</taxon>
        <taxon>Bacillales</taxon>
        <taxon>Paenibacillaceae</taxon>
        <taxon>Brevibacillus</taxon>
    </lineage>
</organism>
<dbReference type="PANTHER" id="PTHR30388">
    <property type="entry name" value="ALDEHYDE OXIDOREDUCTASE MOLYBDENUM COFACTOR ASSEMBLY PROTEIN"/>
    <property type="match status" value="1"/>
</dbReference>
<evidence type="ECO:0000313" key="4">
    <source>
        <dbReference type="Proteomes" id="UP000281915"/>
    </source>
</evidence>
<protein>
    <submittedName>
        <fullName evidence="3">XdhC/CoxI family protein</fullName>
    </submittedName>
</protein>
<dbReference type="Pfam" id="PF02625">
    <property type="entry name" value="XdhC_CoxI"/>
    <property type="match status" value="1"/>
</dbReference>
<gene>
    <name evidence="3" type="ORF">EDM58_06965</name>
</gene>
<dbReference type="InterPro" id="IPR027051">
    <property type="entry name" value="XdhC_Rossmann_dom"/>
</dbReference>
<name>A0A3M8D1S8_9BACL</name>
<proteinExistence type="predicted"/>